<evidence type="ECO:0000256" key="1">
    <source>
        <dbReference type="ARBA" id="ARBA00001917"/>
    </source>
</evidence>
<dbReference type="Gene3D" id="3.40.109.10">
    <property type="entry name" value="NADH Oxidase"/>
    <property type="match status" value="1"/>
</dbReference>
<reference evidence="7" key="1">
    <citation type="submission" date="2024-05" db="EMBL/GenBank/DDBJ databases">
        <title>Campylobacter coli isolated from environmental waters in Slovenia.</title>
        <authorList>
            <person name="Zautner A.E."/>
            <person name="Bunk B."/>
            <person name="Riedel T."/>
            <person name="Sproeer C."/>
        </authorList>
    </citation>
    <scope>NUCLEOTIDE SEQUENCE</scope>
    <source>
        <strain evidence="7">CCS1377</strain>
    </source>
</reference>
<evidence type="ECO:0000256" key="2">
    <source>
        <dbReference type="ARBA" id="ARBA00007118"/>
    </source>
</evidence>
<accession>A0AAU7E3R4</accession>
<evidence type="ECO:0000256" key="5">
    <source>
        <dbReference type="ARBA" id="ARBA00023002"/>
    </source>
</evidence>
<dbReference type="SUPFAM" id="SSF55469">
    <property type="entry name" value="FMN-dependent nitroreductase-like"/>
    <property type="match status" value="1"/>
</dbReference>
<evidence type="ECO:0000256" key="4">
    <source>
        <dbReference type="ARBA" id="ARBA00022643"/>
    </source>
</evidence>
<proteinExistence type="inferred from homology"/>
<organism evidence="7">
    <name type="scientific">Campylobacter sp. CCS1377</name>
    <dbReference type="NCBI Taxonomy" id="3158229"/>
    <lineage>
        <taxon>Bacteria</taxon>
        <taxon>Pseudomonadati</taxon>
        <taxon>Campylobacterota</taxon>
        <taxon>Epsilonproteobacteria</taxon>
        <taxon>Campylobacterales</taxon>
        <taxon>Campylobacteraceae</taxon>
        <taxon>Campylobacter</taxon>
    </lineage>
</organism>
<evidence type="ECO:0000313" key="7">
    <source>
        <dbReference type="EMBL" id="XBJ28568.1"/>
    </source>
</evidence>
<dbReference type="PANTHER" id="PTHR43673">
    <property type="entry name" value="NAD(P)H NITROREDUCTASE YDGI-RELATED"/>
    <property type="match status" value="1"/>
</dbReference>
<keyword evidence="5" id="KW-0560">Oxidoreductase</keyword>
<dbReference type="GO" id="GO:0016491">
    <property type="term" value="F:oxidoreductase activity"/>
    <property type="evidence" value="ECO:0007669"/>
    <property type="project" value="UniProtKB-KW"/>
</dbReference>
<dbReference type="InterPro" id="IPR029479">
    <property type="entry name" value="Nitroreductase"/>
</dbReference>
<keyword evidence="4" id="KW-0288">FMN</keyword>
<dbReference type="AlphaFoldDB" id="A0AAU7E3R4"/>
<keyword evidence="3" id="KW-0285">Flavoprotein</keyword>
<comment type="similarity">
    <text evidence="2">Belongs to the nitroreductase family.</text>
</comment>
<dbReference type="Pfam" id="PF00881">
    <property type="entry name" value="Nitroreductase"/>
    <property type="match status" value="1"/>
</dbReference>
<dbReference type="PANTHER" id="PTHR43673:SF2">
    <property type="entry name" value="NITROREDUCTASE"/>
    <property type="match status" value="1"/>
</dbReference>
<sequence length="202" mass="23554">MDFDTAIKTRHACKIFKDTKINQKDLEVILNAGILSPSSHGFEPWKFLVLSKKEDNILLSQACYNQENVATASHNIILLARSDLKSKDEFAKKQVRRFCKDEEHFKKVLQIYTHKTDKMNDKELFHYAQLQCYLALMQMSLTAMNLGIDSCMIGGYEKEEVEKIFNIKKPFECAVILALGYKKDEPKYKKQRLDFKEVVQYL</sequence>
<name>A0AAU7E3R4_9BACT</name>
<protein>
    <submittedName>
        <fullName evidence="7">Nitroreductase family protein</fullName>
    </submittedName>
</protein>
<dbReference type="EMBL" id="CP155620">
    <property type="protein sequence ID" value="XBJ28568.1"/>
    <property type="molecule type" value="Genomic_DNA"/>
</dbReference>
<gene>
    <name evidence="7" type="ORF">AAH949_05530</name>
</gene>
<comment type="cofactor">
    <cofactor evidence="1">
        <name>FMN</name>
        <dbReference type="ChEBI" id="CHEBI:58210"/>
    </cofactor>
</comment>
<evidence type="ECO:0000259" key="6">
    <source>
        <dbReference type="Pfam" id="PF00881"/>
    </source>
</evidence>
<evidence type="ECO:0000256" key="3">
    <source>
        <dbReference type="ARBA" id="ARBA00022630"/>
    </source>
</evidence>
<dbReference type="RefSeq" id="WP_348518172.1">
    <property type="nucleotide sequence ID" value="NZ_CP155620.1"/>
</dbReference>
<dbReference type="InterPro" id="IPR000415">
    <property type="entry name" value="Nitroreductase-like"/>
</dbReference>
<feature type="domain" description="Nitroreductase" evidence="6">
    <location>
        <begin position="7"/>
        <end position="181"/>
    </location>
</feature>